<name>A0A081CGI5_PSEA2</name>
<organism evidence="1 2">
    <name type="scientific">Pseudozyma antarctica</name>
    <name type="common">Yeast</name>
    <name type="synonym">Candida antarctica</name>
    <dbReference type="NCBI Taxonomy" id="84753"/>
    <lineage>
        <taxon>Eukaryota</taxon>
        <taxon>Fungi</taxon>
        <taxon>Dikarya</taxon>
        <taxon>Basidiomycota</taxon>
        <taxon>Ustilaginomycotina</taxon>
        <taxon>Ustilaginomycetes</taxon>
        <taxon>Ustilaginales</taxon>
        <taxon>Ustilaginaceae</taxon>
        <taxon>Moesziomyces</taxon>
    </lineage>
</organism>
<proteinExistence type="predicted"/>
<gene>
    <name evidence="1" type="ORF">PAN0_010c4002</name>
</gene>
<dbReference type="RefSeq" id="XP_014655943.1">
    <property type="nucleotide sequence ID" value="XM_014800457.1"/>
</dbReference>
<dbReference type="GO" id="GO:0042797">
    <property type="term" value="P:tRNA transcription by RNA polymerase III"/>
    <property type="evidence" value="ECO:0007669"/>
    <property type="project" value="TreeGrafter"/>
</dbReference>
<dbReference type="InterPro" id="IPR006886">
    <property type="entry name" value="RNA_pol_III_Rpc5"/>
</dbReference>
<dbReference type="OrthoDB" id="340681at2759"/>
<dbReference type="GO" id="GO:0005666">
    <property type="term" value="C:RNA polymerase III complex"/>
    <property type="evidence" value="ECO:0007669"/>
    <property type="project" value="TreeGrafter"/>
</dbReference>
<dbReference type="PANTHER" id="PTHR12069:SF0">
    <property type="entry name" value="DNA-DIRECTED RNA POLYMERASE III SUBUNIT RPC5"/>
    <property type="match status" value="1"/>
</dbReference>
<dbReference type="Pfam" id="PF04801">
    <property type="entry name" value="RPC5"/>
    <property type="match status" value="1"/>
</dbReference>
<dbReference type="AlphaFoldDB" id="A0A081CGI5"/>
<evidence type="ECO:0000313" key="1">
    <source>
        <dbReference type="EMBL" id="GAK65781.1"/>
    </source>
</evidence>
<keyword evidence="2" id="KW-1185">Reference proteome</keyword>
<protein>
    <submittedName>
        <fullName evidence="1">Uncharacterized protein</fullName>
    </submittedName>
</protein>
<dbReference type="GeneID" id="26304789"/>
<evidence type="ECO:0000313" key="2">
    <source>
        <dbReference type="Proteomes" id="UP000053758"/>
    </source>
</evidence>
<reference evidence="2" key="1">
    <citation type="journal article" date="2014" name="Genome Announc.">
        <title>Draft Genome Sequence of the Yeast Pseudozyma antarctica Type Strain JCM10317, a Producer of the Glycolipid Biosurfactants, Mannosylerythritol Lipids.</title>
        <authorList>
            <person name="Saika A."/>
            <person name="Koike H."/>
            <person name="Hori T."/>
            <person name="Fukuoka T."/>
            <person name="Sato S."/>
            <person name="Habe H."/>
            <person name="Kitamoto D."/>
            <person name="Morita T."/>
        </authorList>
    </citation>
    <scope>NUCLEOTIDE SEQUENCE [LARGE SCALE GENOMIC DNA]</scope>
    <source>
        <strain evidence="2">JCM 10317</strain>
    </source>
</reference>
<sequence length="372" mass="40422">MAEEQLFRGAPDEAIDVTMDASSPSAPQDDAQPPPTPSLPTSATSSLPPDSELVASLPVYLSKSLLGDSSLHVFQYPIYPRDRPLPVPYSAAARGLKVSSRWRPRANRVEVELPLDVRAEVYNSERGVDFGAGADVLAQKQARADAAHGGASSSGEASGSRTRVKKEKEEEAAANRGPKKLEKVKLESTQVPNATEYMVGVIRDQALHLSRLESIVQLRPSMDYLDALDEAREAERRRDRAALAGELDSDEEDEEELIEMEAPGEGSSRSKAKKDAKKPAAQTLSVALRTDPNAKKGGGIGMGSGSGTGSEARDLLMAAQREAEAERWLDLEWRDERSHEAQQIFRAQLFAGSQTPLTCKTKPREYLLHALP</sequence>
<dbReference type="EMBL" id="DF830077">
    <property type="protein sequence ID" value="GAK65781.1"/>
    <property type="molecule type" value="Genomic_DNA"/>
</dbReference>
<dbReference type="Proteomes" id="UP000053758">
    <property type="component" value="Unassembled WGS sequence"/>
</dbReference>
<dbReference type="PANTHER" id="PTHR12069">
    <property type="entry name" value="DNA-DIRECTED RNA POLYMERASES III 80 KDA POLYPEPTIDE RNA POLYMERASE III SUBUNIT 5"/>
    <property type="match status" value="1"/>
</dbReference>
<dbReference type="HOGENOM" id="CLU_055683_0_0_1"/>
<accession>A0A081CGI5</accession>